<evidence type="ECO:0000313" key="2">
    <source>
        <dbReference type="Proteomes" id="UP000887563"/>
    </source>
</evidence>
<keyword evidence="2" id="KW-1185">Reference proteome</keyword>
<proteinExistence type="predicted"/>
<dbReference type="Pfam" id="PF00092">
    <property type="entry name" value="VWA"/>
    <property type="match status" value="1"/>
</dbReference>
<dbReference type="InterPro" id="IPR002035">
    <property type="entry name" value="VWF_A"/>
</dbReference>
<evidence type="ECO:0000313" key="3">
    <source>
        <dbReference type="WBParaSite" id="Minc3s01668g25475"/>
    </source>
</evidence>
<dbReference type="PROSITE" id="PS50234">
    <property type="entry name" value="VWFA"/>
    <property type="match status" value="1"/>
</dbReference>
<accession>A0A914MG83</accession>
<dbReference type="SUPFAM" id="SSF53300">
    <property type="entry name" value="vWA-like"/>
    <property type="match status" value="1"/>
</dbReference>
<dbReference type="WBParaSite" id="Minc3s01668g25475">
    <property type="protein sequence ID" value="Minc3s01668g25475"/>
    <property type="gene ID" value="Minc3s01668g25475"/>
</dbReference>
<dbReference type="AlphaFoldDB" id="A0A914MG83"/>
<evidence type="ECO:0000259" key="1">
    <source>
        <dbReference type="PROSITE" id="PS50234"/>
    </source>
</evidence>
<dbReference type="InterPro" id="IPR036465">
    <property type="entry name" value="vWFA_dom_sf"/>
</dbReference>
<protein>
    <submittedName>
        <fullName evidence="3">VWFA domain-containing protein</fullName>
    </submittedName>
</protein>
<dbReference type="SMART" id="SM00327">
    <property type="entry name" value="VWA"/>
    <property type="match status" value="1"/>
</dbReference>
<dbReference type="PANTHER" id="PTHR24020:SF84">
    <property type="entry name" value="VWFA DOMAIN-CONTAINING PROTEIN"/>
    <property type="match status" value="1"/>
</dbReference>
<feature type="domain" description="VWFA" evidence="1">
    <location>
        <begin position="98"/>
        <end position="257"/>
    </location>
</feature>
<sequence length="259" mass="29595">MKRLNKFTKTTNQPITTTTPKILFTTKILKNSIPNKNLTETTKTTQKYKILPTTTKTTTEFYTIQQPPTTKNNYLISVQQKPKTSGITQQRVVCPPLDILFIVDSSGSVHKIYEAQKEWLQHLLENIELNDDLIENNKINLNQLCGHRVALIQFASVRHITGTTYIGQALKQALKLLEERRRQVPIIVILLSDGFSQDDAIKQAEAIRNLPNLQFYALSIGELSNIELLHRLVDNPSHVFIGNEASELLRSQLLRRIRN</sequence>
<dbReference type="InterPro" id="IPR050525">
    <property type="entry name" value="ECM_Assembly_Org"/>
</dbReference>
<organism evidence="2 3">
    <name type="scientific">Meloidogyne incognita</name>
    <name type="common">Southern root-knot nematode worm</name>
    <name type="synonym">Oxyuris incognita</name>
    <dbReference type="NCBI Taxonomy" id="6306"/>
    <lineage>
        <taxon>Eukaryota</taxon>
        <taxon>Metazoa</taxon>
        <taxon>Ecdysozoa</taxon>
        <taxon>Nematoda</taxon>
        <taxon>Chromadorea</taxon>
        <taxon>Rhabditida</taxon>
        <taxon>Tylenchina</taxon>
        <taxon>Tylenchomorpha</taxon>
        <taxon>Tylenchoidea</taxon>
        <taxon>Meloidogynidae</taxon>
        <taxon>Meloidogyninae</taxon>
        <taxon>Meloidogyne</taxon>
        <taxon>Meloidogyne incognita group</taxon>
    </lineage>
</organism>
<dbReference type="PANTHER" id="PTHR24020">
    <property type="entry name" value="COLLAGEN ALPHA"/>
    <property type="match status" value="1"/>
</dbReference>
<dbReference type="Proteomes" id="UP000887563">
    <property type="component" value="Unplaced"/>
</dbReference>
<dbReference type="Gene3D" id="3.40.50.410">
    <property type="entry name" value="von Willebrand factor, type A domain"/>
    <property type="match status" value="2"/>
</dbReference>
<name>A0A914MG83_MELIC</name>
<reference evidence="3" key="1">
    <citation type="submission" date="2022-11" db="UniProtKB">
        <authorList>
            <consortium name="WormBaseParasite"/>
        </authorList>
    </citation>
    <scope>IDENTIFICATION</scope>
</reference>